<reference evidence="6 7" key="2">
    <citation type="submission" date="2020-01" db="EMBL/GenBank/DDBJ databases">
        <title>Microvirga sp. nov., an arsenate reduction bacterium isolated from Tibet hotspring sediments.</title>
        <authorList>
            <person name="Xian W.-D."/>
            <person name="Li W.-J."/>
        </authorList>
    </citation>
    <scope>NUCLEOTIDE SEQUENCE [LARGE SCALE GENOMIC DNA]</scope>
    <source>
        <strain evidence="6 7">KCTC 23863</strain>
    </source>
</reference>
<evidence type="ECO:0000256" key="3">
    <source>
        <dbReference type="ARBA" id="ARBA00022989"/>
    </source>
</evidence>
<dbReference type="Proteomes" id="UP000436483">
    <property type="component" value="Unassembled WGS sequence"/>
</dbReference>
<feature type="transmembrane region" description="Helical" evidence="5">
    <location>
        <begin position="182"/>
        <end position="205"/>
    </location>
</feature>
<evidence type="ECO:0000256" key="1">
    <source>
        <dbReference type="ARBA" id="ARBA00004141"/>
    </source>
</evidence>
<keyword evidence="2 5" id="KW-0812">Transmembrane</keyword>
<evidence type="ECO:0000313" key="7">
    <source>
        <dbReference type="Proteomes" id="UP000436483"/>
    </source>
</evidence>
<dbReference type="InterPro" id="IPR002781">
    <property type="entry name" value="TM_pro_TauE-like"/>
</dbReference>
<dbReference type="EMBL" id="WURB01000005">
    <property type="protein sequence ID" value="MXQ11734.1"/>
    <property type="molecule type" value="Genomic_DNA"/>
</dbReference>
<comment type="subcellular location">
    <subcellularLocation>
        <location evidence="5">Cell membrane</location>
        <topology evidence="5">Multi-pass membrane protein</topology>
    </subcellularLocation>
    <subcellularLocation>
        <location evidence="1">Membrane</location>
        <topology evidence="1">Multi-pass membrane protein</topology>
    </subcellularLocation>
</comment>
<accession>A0A7X3SP44</accession>
<dbReference type="GO" id="GO:0005886">
    <property type="term" value="C:plasma membrane"/>
    <property type="evidence" value="ECO:0007669"/>
    <property type="project" value="UniProtKB-SubCell"/>
</dbReference>
<dbReference type="PANTHER" id="PTHR43483">
    <property type="entry name" value="MEMBRANE TRANSPORTER PROTEIN HI_0806-RELATED"/>
    <property type="match status" value="1"/>
</dbReference>
<keyword evidence="7" id="KW-1185">Reference proteome</keyword>
<dbReference type="Pfam" id="PF01925">
    <property type="entry name" value="TauE"/>
    <property type="match status" value="1"/>
</dbReference>
<evidence type="ECO:0000256" key="2">
    <source>
        <dbReference type="ARBA" id="ARBA00022692"/>
    </source>
</evidence>
<feature type="transmembrane region" description="Helical" evidence="5">
    <location>
        <begin position="112"/>
        <end position="130"/>
    </location>
</feature>
<keyword evidence="3 5" id="KW-1133">Transmembrane helix</keyword>
<evidence type="ECO:0000313" key="6">
    <source>
        <dbReference type="EMBL" id="MXQ11734.1"/>
    </source>
</evidence>
<feature type="transmembrane region" description="Helical" evidence="5">
    <location>
        <begin position="7"/>
        <end position="40"/>
    </location>
</feature>
<proteinExistence type="inferred from homology"/>
<evidence type="ECO:0000256" key="4">
    <source>
        <dbReference type="ARBA" id="ARBA00023136"/>
    </source>
</evidence>
<reference evidence="6 7" key="1">
    <citation type="submission" date="2019-12" db="EMBL/GenBank/DDBJ databases">
        <authorList>
            <person name="Yuan C.-G."/>
        </authorList>
    </citation>
    <scope>NUCLEOTIDE SEQUENCE [LARGE SCALE GENOMIC DNA]</scope>
    <source>
        <strain evidence="6 7">KCTC 23863</strain>
    </source>
</reference>
<feature type="transmembrane region" description="Helical" evidence="5">
    <location>
        <begin position="250"/>
        <end position="268"/>
    </location>
</feature>
<dbReference type="RefSeq" id="WP_160884311.1">
    <property type="nucleotide sequence ID" value="NZ_WURB01000005.1"/>
</dbReference>
<evidence type="ECO:0000256" key="5">
    <source>
        <dbReference type="RuleBase" id="RU363041"/>
    </source>
</evidence>
<organism evidence="6 7">
    <name type="scientific">Microvirga makkahensis</name>
    <dbReference type="NCBI Taxonomy" id="1128670"/>
    <lineage>
        <taxon>Bacteria</taxon>
        <taxon>Pseudomonadati</taxon>
        <taxon>Pseudomonadota</taxon>
        <taxon>Alphaproteobacteria</taxon>
        <taxon>Hyphomicrobiales</taxon>
        <taxon>Methylobacteriaceae</taxon>
        <taxon>Microvirga</taxon>
    </lineage>
</organism>
<dbReference type="OrthoDB" id="457670at2"/>
<dbReference type="PANTHER" id="PTHR43483:SF3">
    <property type="entry name" value="MEMBRANE TRANSPORTER PROTEIN HI_0806-RELATED"/>
    <property type="match status" value="1"/>
</dbReference>
<feature type="transmembrane region" description="Helical" evidence="5">
    <location>
        <begin position="217"/>
        <end position="238"/>
    </location>
</feature>
<keyword evidence="4 5" id="KW-0472">Membrane</keyword>
<feature type="transmembrane region" description="Helical" evidence="5">
    <location>
        <begin position="85"/>
        <end position="106"/>
    </location>
</feature>
<keyword evidence="5" id="KW-1003">Cell membrane</keyword>
<name>A0A7X3SP44_9HYPH</name>
<comment type="caution">
    <text evidence="6">The sequence shown here is derived from an EMBL/GenBank/DDBJ whole genome shotgun (WGS) entry which is preliminary data.</text>
</comment>
<sequence length="273" mass="27685">MSLGSAAIWIAAMVGAGAVGGILAGLLGVGGGIVIVPLLYHLLGLMDVASDISMHIAVGTSLAIIVPTAFISARSHAKRGSVDGALLRSWGPAIFIGVLLGTVLAGGFDSEVLVAIFATVALLVAANMLFRREGAKVADGFPGRGTKMGLGIFVGGFSALMGIGGGTLSVPILSAFGFPVRIAVGTSAAIGMIIAVPGALGYFLWGLNVSGKPPLTVGFVNLIAVAAIIPMTTLLAPVGVRIAHAIPQRALRYCFALFLGLTSIRMFFDVFVK</sequence>
<gene>
    <name evidence="6" type="ORF">GR328_09750</name>
</gene>
<dbReference type="AlphaFoldDB" id="A0A7X3SP44"/>
<comment type="similarity">
    <text evidence="5">Belongs to the 4-toluene sulfonate uptake permease (TSUP) (TC 2.A.102) family.</text>
</comment>
<feature type="transmembrane region" description="Helical" evidence="5">
    <location>
        <begin position="150"/>
        <end position="176"/>
    </location>
</feature>
<feature type="transmembrane region" description="Helical" evidence="5">
    <location>
        <begin position="52"/>
        <end position="73"/>
    </location>
</feature>
<protein>
    <recommendedName>
        <fullName evidence="5">Probable membrane transporter protein</fullName>
    </recommendedName>
</protein>